<dbReference type="OrthoDB" id="9812192at2"/>
<sequence>MIAVYASCIVLPENQAAFEQVAREFVRESRTHAGCLHYDCGKVADKITEYAFVEKWASRADLDAHLAHEFFVNNAPRLVELTANGLTIDTLDLLEV</sequence>
<evidence type="ECO:0000259" key="1">
    <source>
        <dbReference type="PROSITE" id="PS51725"/>
    </source>
</evidence>
<dbReference type="InterPro" id="IPR007138">
    <property type="entry name" value="ABM_dom"/>
</dbReference>
<dbReference type="Pfam" id="PF03992">
    <property type="entry name" value="ABM"/>
    <property type="match status" value="1"/>
</dbReference>
<dbReference type="PROSITE" id="PS51725">
    <property type="entry name" value="ABM"/>
    <property type="match status" value="1"/>
</dbReference>
<evidence type="ECO:0000313" key="3">
    <source>
        <dbReference type="Proteomes" id="UP000254209"/>
    </source>
</evidence>
<dbReference type="Proteomes" id="UP000254209">
    <property type="component" value="Unassembled WGS sequence"/>
</dbReference>
<feature type="domain" description="ABM" evidence="1">
    <location>
        <begin position="2"/>
        <end position="91"/>
    </location>
</feature>
<dbReference type="RefSeq" id="WP_034292565.1">
    <property type="nucleotide sequence ID" value="NZ_CP091519.2"/>
</dbReference>
<dbReference type="GO" id="GO:0004497">
    <property type="term" value="F:monooxygenase activity"/>
    <property type="evidence" value="ECO:0007669"/>
    <property type="project" value="UniProtKB-KW"/>
</dbReference>
<keyword evidence="2" id="KW-0503">Monooxygenase</keyword>
<evidence type="ECO:0000313" key="2">
    <source>
        <dbReference type="EMBL" id="SSY80385.1"/>
    </source>
</evidence>
<name>A0A376BUD2_9NEIS</name>
<dbReference type="AlphaFoldDB" id="A0A376BUD2"/>
<reference evidence="2 3" key="1">
    <citation type="submission" date="2018-06" db="EMBL/GenBank/DDBJ databases">
        <authorList>
            <consortium name="Pathogen Informatics"/>
            <person name="Doyle S."/>
        </authorList>
    </citation>
    <scope>NUCLEOTIDE SEQUENCE [LARGE SCALE GENOMIC DNA]</scope>
    <source>
        <strain evidence="2 3">NCTC10283</strain>
    </source>
</reference>
<gene>
    <name evidence="2" type="ORF">NCTC10283_01944</name>
</gene>
<dbReference type="PANTHER" id="PTHR33336:SF3">
    <property type="entry name" value="ABM DOMAIN-CONTAINING PROTEIN"/>
    <property type="match status" value="1"/>
</dbReference>
<dbReference type="Gene3D" id="3.30.70.100">
    <property type="match status" value="1"/>
</dbReference>
<dbReference type="PANTHER" id="PTHR33336">
    <property type="entry name" value="QUINOL MONOOXYGENASE YGIN-RELATED"/>
    <property type="match status" value="1"/>
</dbReference>
<dbReference type="SUPFAM" id="SSF54909">
    <property type="entry name" value="Dimeric alpha+beta barrel"/>
    <property type="match status" value="1"/>
</dbReference>
<keyword evidence="3" id="KW-1185">Reference proteome</keyword>
<dbReference type="EMBL" id="UFSO01000003">
    <property type="protein sequence ID" value="SSY80385.1"/>
    <property type="molecule type" value="Genomic_DNA"/>
</dbReference>
<keyword evidence="2" id="KW-0560">Oxidoreductase</keyword>
<accession>A0A376BUD2</accession>
<dbReference type="InterPro" id="IPR050744">
    <property type="entry name" value="AI-2_Isomerase_LsrG"/>
</dbReference>
<proteinExistence type="predicted"/>
<organism evidence="2 3">
    <name type="scientific">Alysiella crassa</name>
    <dbReference type="NCBI Taxonomy" id="153491"/>
    <lineage>
        <taxon>Bacteria</taxon>
        <taxon>Pseudomonadati</taxon>
        <taxon>Pseudomonadota</taxon>
        <taxon>Betaproteobacteria</taxon>
        <taxon>Neisseriales</taxon>
        <taxon>Neisseriaceae</taxon>
        <taxon>Alysiella</taxon>
    </lineage>
</organism>
<dbReference type="InterPro" id="IPR011008">
    <property type="entry name" value="Dimeric_a/b-barrel"/>
</dbReference>
<protein>
    <submittedName>
        <fullName evidence="2">Antibiotic biosynthesis monooxygenase</fullName>
    </submittedName>
</protein>
<dbReference type="STRING" id="1120980.GCA_000745955_01144"/>